<dbReference type="RefSeq" id="WP_115501400.1">
    <property type="nucleotide sequence ID" value="NZ_JACRTI010000097.1"/>
</dbReference>
<dbReference type="AlphaFoldDB" id="A0A3D8H9N3"/>
<reference evidence="3 4" key="1">
    <citation type="submission" date="2018-07" db="EMBL/GenBank/DDBJ databases">
        <title>Parabacteroides acidifaciens nov. sp., isolated from human feces.</title>
        <authorList>
            <person name="Wang Y.J."/>
        </authorList>
    </citation>
    <scope>NUCLEOTIDE SEQUENCE [LARGE SCALE GENOMIC DNA]</scope>
    <source>
        <strain evidence="3 4">426-9</strain>
    </source>
</reference>
<dbReference type="PANTHER" id="PTHR34301:SF8">
    <property type="entry name" value="ATPASE DOMAIN-CONTAINING PROTEIN"/>
    <property type="match status" value="1"/>
</dbReference>
<dbReference type="Proteomes" id="UP000256321">
    <property type="component" value="Unassembled WGS sequence"/>
</dbReference>
<protein>
    <submittedName>
        <fullName evidence="3">ATPase</fullName>
    </submittedName>
</protein>
<evidence type="ECO:0000259" key="1">
    <source>
        <dbReference type="Pfam" id="PF07693"/>
    </source>
</evidence>
<name>A0A3D8H9N3_9BACT</name>
<feature type="domain" description="KAP NTPase" evidence="1">
    <location>
        <begin position="45"/>
        <end position="165"/>
    </location>
</feature>
<dbReference type="PANTHER" id="PTHR34301">
    <property type="entry name" value="DNA-BINDING PROTEIN-RELATED"/>
    <property type="match status" value="1"/>
</dbReference>
<evidence type="ECO:0000313" key="4">
    <source>
        <dbReference type="Proteomes" id="UP000256321"/>
    </source>
</evidence>
<dbReference type="InterPro" id="IPR011646">
    <property type="entry name" value="KAP_P-loop"/>
</dbReference>
<evidence type="ECO:0000313" key="2">
    <source>
        <dbReference type="EMBL" id="MBC8603905.1"/>
    </source>
</evidence>
<evidence type="ECO:0000313" key="3">
    <source>
        <dbReference type="EMBL" id="RDU47352.1"/>
    </source>
</evidence>
<sequence length="381" mass="43784">MEAPFVYGRIADKQNFTDRKDEVALLSQNFSSLINTVIISPRRWGKTSLVNKCARLLSEKNKDILVCQVDIFNCRTEEQFYTAYANALMRVSTSAWEEFVAGVKKYLGRMAPVVSLSEGSQSYELSFGISFKENRLSYDEILDLPQQIAKDKGKKIIVCIDEFQNINEYEDSLAFQRKLRAHWQKQTSVCYCLYGSKRHMLLDIFNDYSMPFYKFGDILFLQKIKREDWIAFISQRFADTGKQISDELCGMIADKMKNHPYYTQQLSQQTWLRTLDVCSEEIVAEAFNSLIGQLSLLFTNIIDSLTSRQISFLIAVADGIVNFSSKDVLKQYQLGTSANIKNLRKATLEKDLIDILPGNVIEIQDPAFEYWLKNGYQASAK</sequence>
<gene>
    <name evidence="3" type="ORF">DWU89_20065</name>
    <name evidence="2" type="ORF">H8784_19550</name>
</gene>
<comment type="caution">
    <text evidence="3">The sequence shown here is derived from an EMBL/GenBank/DDBJ whole genome shotgun (WGS) entry which is preliminary data.</text>
</comment>
<proteinExistence type="predicted"/>
<accession>A0A3D8H9N3</accession>
<organism evidence="3 4">
    <name type="scientific">Parabacteroides acidifaciens</name>
    <dbReference type="NCBI Taxonomy" id="2290935"/>
    <lineage>
        <taxon>Bacteria</taxon>
        <taxon>Pseudomonadati</taxon>
        <taxon>Bacteroidota</taxon>
        <taxon>Bacteroidia</taxon>
        <taxon>Bacteroidales</taxon>
        <taxon>Tannerellaceae</taxon>
        <taxon>Parabacteroides</taxon>
    </lineage>
</organism>
<dbReference type="EMBL" id="JACRTI010000097">
    <property type="protein sequence ID" value="MBC8603905.1"/>
    <property type="molecule type" value="Genomic_DNA"/>
</dbReference>
<dbReference type="EMBL" id="QREV01000097">
    <property type="protein sequence ID" value="RDU47352.1"/>
    <property type="molecule type" value="Genomic_DNA"/>
</dbReference>
<dbReference type="Proteomes" id="UP000629596">
    <property type="component" value="Unassembled WGS sequence"/>
</dbReference>
<evidence type="ECO:0000313" key="5">
    <source>
        <dbReference type="Proteomes" id="UP000629596"/>
    </source>
</evidence>
<dbReference type="InterPro" id="IPR027417">
    <property type="entry name" value="P-loop_NTPase"/>
</dbReference>
<keyword evidence="5" id="KW-1185">Reference proteome</keyword>
<dbReference type="Pfam" id="PF07693">
    <property type="entry name" value="KAP_NTPase"/>
    <property type="match status" value="1"/>
</dbReference>
<reference evidence="2 5" key="2">
    <citation type="submission" date="2020-08" db="EMBL/GenBank/DDBJ databases">
        <title>Genome public.</title>
        <authorList>
            <person name="Liu C."/>
            <person name="Sun Q."/>
        </authorList>
    </citation>
    <scope>NUCLEOTIDE SEQUENCE [LARGE SCALE GENOMIC DNA]</scope>
    <source>
        <strain evidence="2 5">426_9</strain>
    </source>
</reference>
<dbReference type="Gene3D" id="3.40.50.300">
    <property type="entry name" value="P-loop containing nucleotide triphosphate hydrolases"/>
    <property type="match status" value="1"/>
</dbReference>
<dbReference type="SUPFAM" id="SSF52540">
    <property type="entry name" value="P-loop containing nucleoside triphosphate hydrolases"/>
    <property type="match status" value="1"/>
</dbReference>